<accession>A0A2S4VH19</accession>
<dbReference type="VEuPathDB" id="FungiDB:PSHT_00984"/>
<gene>
    <name evidence="2" type="ORF">PSTT_07405</name>
</gene>
<proteinExistence type="predicted"/>
<feature type="chain" id="PRO_5046450093" description="Hydrophobin" evidence="1">
    <location>
        <begin position="21"/>
        <end position="136"/>
    </location>
</feature>
<evidence type="ECO:0000256" key="1">
    <source>
        <dbReference type="SAM" id="SignalP"/>
    </source>
</evidence>
<comment type="caution">
    <text evidence="2">The sequence shown here is derived from an EMBL/GenBank/DDBJ whole genome shotgun (WGS) entry which is preliminary data.</text>
</comment>
<sequence>MQLAKHLVLLSLLLALGMLARPEDLEDKPTLPQGINKIFDCPPPRPNGFCGYEPDHTRWNTPPGGISILNKLVNATEVKDRSFDCTNKASEKLLCCTTKSLKYTSGPDDDGYYDIQAKDVTSSCDDEQVHEKRAAH</sequence>
<dbReference type="VEuPathDB" id="FungiDB:PSTT_07405"/>
<evidence type="ECO:0008006" key="4">
    <source>
        <dbReference type="Google" id="ProtNLM"/>
    </source>
</evidence>
<keyword evidence="3" id="KW-1185">Reference proteome</keyword>
<evidence type="ECO:0000313" key="2">
    <source>
        <dbReference type="EMBL" id="POW08660.1"/>
    </source>
</evidence>
<dbReference type="Proteomes" id="UP000239156">
    <property type="component" value="Unassembled WGS sequence"/>
</dbReference>
<protein>
    <recommendedName>
        <fullName evidence="4">Hydrophobin</fullName>
    </recommendedName>
</protein>
<organism evidence="2 3">
    <name type="scientific">Puccinia striiformis</name>
    <dbReference type="NCBI Taxonomy" id="27350"/>
    <lineage>
        <taxon>Eukaryota</taxon>
        <taxon>Fungi</taxon>
        <taxon>Dikarya</taxon>
        <taxon>Basidiomycota</taxon>
        <taxon>Pucciniomycotina</taxon>
        <taxon>Pucciniomycetes</taxon>
        <taxon>Pucciniales</taxon>
        <taxon>Pucciniaceae</taxon>
        <taxon>Puccinia</taxon>
    </lineage>
</organism>
<name>A0A2S4VH19_9BASI</name>
<feature type="signal peptide" evidence="1">
    <location>
        <begin position="1"/>
        <end position="20"/>
    </location>
</feature>
<evidence type="ECO:0000313" key="3">
    <source>
        <dbReference type="Proteomes" id="UP000239156"/>
    </source>
</evidence>
<dbReference type="EMBL" id="PKSL01000062">
    <property type="protein sequence ID" value="POW08660.1"/>
    <property type="molecule type" value="Genomic_DNA"/>
</dbReference>
<reference evidence="2" key="1">
    <citation type="submission" date="2017-12" db="EMBL/GenBank/DDBJ databases">
        <title>Gene loss provides genomic basis for host adaptation in cereal stripe rust fungi.</title>
        <authorList>
            <person name="Xia C."/>
        </authorList>
    </citation>
    <scope>NUCLEOTIDE SEQUENCE [LARGE SCALE GENOMIC DNA]</scope>
    <source>
        <strain evidence="2">93-210</strain>
    </source>
</reference>
<keyword evidence="1" id="KW-0732">Signal</keyword>